<proteinExistence type="predicted"/>
<dbReference type="VEuPathDB" id="FungiDB:PLEOSDRAFT_1094779"/>
<dbReference type="AlphaFoldDB" id="A0A067N5F6"/>
<dbReference type="Proteomes" id="UP000027073">
    <property type="component" value="Unassembled WGS sequence"/>
</dbReference>
<dbReference type="PANTHER" id="PTHR37417">
    <property type="entry name" value="67 KDA MYOSIN-CROSS-REACTIVE ANTIGEN FAMILY PROTEIN (AFU_ORTHOLOGUE AFUA_5G09970)"/>
    <property type="match status" value="1"/>
</dbReference>
<dbReference type="OrthoDB" id="545169at2759"/>
<sequence>MSIITDILQYAHLSRAGSARRDPARTKAYLVGGGIGSLAAAAILIRDAHVPATNIHIIDEGKVVGGAMDGSGAPEPGYIARGGRMLNCSYVCLYNLLKSVPSVDNEGKTLYDDIMDFTKAHPSHAKARLVEGEGKKVDVTHMGFSNQDRLELLNLWVSSEEALGTKKIQECFSEHFFTTNFWFMWITTFAFQPWHSAVEFKRYLHRFIHEFPRINTLEGVDRTPYNQYDSIIAPLESWLQKQGVNFVMETKVVDVEFDVDASKKVIATRIHTLNQAHGTSIIEVRPEDLTFVTNGSMTSASSLGSLTSAPLTITDPKVDGAWTLWSSIAFRLGKKFAGNPANFINRIDESKWESFTVTTHDPLLQNLLVDWSGNEPGSGALVTFKDSNWLLSYVLPHQPHFRGQPEGVSVFWGYGLYLDKPGNFVKKPMSECTGAEILQELLYHVGLADQYETILPTVQVIPAMLPYITSQFLTREHKDRPKVVPKGSHNFAWLGQWTEIPDDTVFTVEYSVRSAMIAVYELMGLPSNPHPPAIYKGEHHLDIIFRALNMSFT</sequence>
<dbReference type="Gene3D" id="3.50.50.60">
    <property type="entry name" value="FAD/NAD(P)-binding domain"/>
    <property type="match status" value="3"/>
</dbReference>
<gene>
    <name evidence="1" type="ORF">PLEOSDRAFT_1094779</name>
</gene>
<dbReference type="InParanoid" id="A0A067N5F6"/>
<dbReference type="HOGENOM" id="CLU_024043_2_0_1"/>
<reference evidence="2" key="1">
    <citation type="journal article" date="2014" name="Proc. Natl. Acad. Sci. U.S.A.">
        <title>Extensive sampling of basidiomycete genomes demonstrates inadequacy of the white-rot/brown-rot paradigm for wood decay fungi.</title>
        <authorList>
            <person name="Riley R."/>
            <person name="Salamov A.A."/>
            <person name="Brown D.W."/>
            <person name="Nagy L.G."/>
            <person name="Floudas D."/>
            <person name="Held B.W."/>
            <person name="Levasseur A."/>
            <person name="Lombard V."/>
            <person name="Morin E."/>
            <person name="Otillar R."/>
            <person name="Lindquist E.A."/>
            <person name="Sun H."/>
            <person name="LaButti K.M."/>
            <person name="Schmutz J."/>
            <person name="Jabbour D."/>
            <person name="Luo H."/>
            <person name="Baker S.E."/>
            <person name="Pisabarro A.G."/>
            <person name="Walton J.D."/>
            <person name="Blanchette R.A."/>
            <person name="Henrissat B."/>
            <person name="Martin F."/>
            <person name="Cullen D."/>
            <person name="Hibbett D.S."/>
            <person name="Grigoriev I.V."/>
        </authorList>
    </citation>
    <scope>NUCLEOTIDE SEQUENCE [LARGE SCALE GENOMIC DNA]</scope>
    <source>
        <strain evidence="2">PC15</strain>
    </source>
</reference>
<dbReference type="GO" id="GO:0050151">
    <property type="term" value="F:oleate hydratase activity"/>
    <property type="evidence" value="ECO:0007669"/>
    <property type="project" value="InterPro"/>
</dbReference>
<organism evidence="1 2">
    <name type="scientific">Pleurotus ostreatus (strain PC15)</name>
    <name type="common">Oyster mushroom</name>
    <dbReference type="NCBI Taxonomy" id="1137138"/>
    <lineage>
        <taxon>Eukaryota</taxon>
        <taxon>Fungi</taxon>
        <taxon>Dikarya</taxon>
        <taxon>Basidiomycota</taxon>
        <taxon>Agaricomycotina</taxon>
        <taxon>Agaricomycetes</taxon>
        <taxon>Agaricomycetidae</taxon>
        <taxon>Agaricales</taxon>
        <taxon>Pleurotineae</taxon>
        <taxon>Pleurotaceae</taxon>
        <taxon>Pleurotus</taxon>
    </lineage>
</organism>
<dbReference type="InterPro" id="IPR010354">
    <property type="entry name" value="Oleate_hydratase"/>
</dbReference>
<dbReference type="Pfam" id="PF06100">
    <property type="entry name" value="MCRA"/>
    <property type="match status" value="1"/>
</dbReference>
<name>A0A067N5F6_PLEO1</name>
<dbReference type="NCBIfam" id="NF010584">
    <property type="entry name" value="PRK13977.1"/>
    <property type="match status" value="1"/>
</dbReference>
<dbReference type="GO" id="GO:0006631">
    <property type="term" value="P:fatty acid metabolic process"/>
    <property type="evidence" value="ECO:0007669"/>
    <property type="project" value="InterPro"/>
</dbReference>
<dbReference type="InterPro" id="IPR036188">
    <property type="entry name" value="FAD/NAD-bd_sf"/>
</dbReference>
<dbReference type="SUPFAM" id="SSF51905">
    <property type="entry name" value="FAD/NAD(P)-binding domain"/>
    <property type="match status" value="1"/>
</dbReference>
<dbReference type="PANTHER" id="PTHR37417:SF2">
    <property type="entry name" value="67 KDA MYOSIN-CROSS-REACTIVE ANTIGEN FAMILY PROTEIN (AFU_ORTHOLOGUE AFUA_5G09970)"/>
    <property type="match status" value="1"/>
</dbReference>
<dbReference type="STRING" id="1137138.A0A067N5F6"/>
<protein>
    <recommendedName>
        <fullName evidence="3">Oleate hydratase</fullName>
    </recommendedName>
</protein>
<evidence type="ECO:0000313" key="2">
    <source>
        <dbReference type="Proteomes" id="UP000027073"/>
    </source>
</evidence>
<dbReference type="GO" id="GO:0071949">
    <property type="term" value="F:FAD binding"/>
    <property type="evidence" value="ECO:0007669"/>
    <property type="project" value="InterPro"/>
</dbReference>
<evidence type="ECO:0000313" key="1">
    <source>
        <dbReference type="EMBL" id="KDQ23253.1"/>
    </source>
</evidence>
<evidence type="ECO:0008006" key="3">
    <source>
        <dbReference type="Google" id="ProtNLM"/>
    </source>
</evidence>
<dbReference type="EMBL" id="KL198013">
    <property type="protein sequence ID" value="KDQ23253.1"/>
    <property type="molecule type" value="Genomic_DNA"/>
</dbReference>
<accession>A0A067N5F6</accession>